<comment type="subcellular location">
    <subcellularLocation>
        <location evidence="1">Cell inner membrane</location>
        <topology evidence="1">Single-pass membrane protein</topology>
    </subcellularLocation>
</comment>
<dbReference type="GO" id="GO:0051301">
    <property type="term" value="P:cell division"/>
    <property type="evidence" value="ECO:0007669"/>
    <property type="project" value="UniProtKB-KW"/>
</dbReference>
<dbReference type="EMBL" id="MTSM01000005">
    <property type="protein sequence ID" value="OPX56131.1"/>
    <property type="molecule type" value="Genomic_DNA"/>
</dbReference>
<reference evidence="15 16" key="1">
    <citation type="submission" date="2017-01" db="EMBL/GenBank/DDBJ databases">
        <title>Genome Sequencing of a Marine Spirillum, Oceanospirillum multiglobuliferum ATCC 33336, from Japan.</title>
        <authorList>
            <person name="Carney J.G."/>
            <person name="Trachtenberg A.M."/>
            <person name="Rheaume B.A."/>
            <person name="Linnane J.D."/>
            <person name="Pitts N.L."/>
            <person name="Mykles D.L."/>
            <person name="Maclea K.S."/>
        </authorList>
    </citation>
    <scope>NUCLEOTIDE SEQUENCE [LARGE SCALE GENOMIC DNA]</scope>
    <source>
        <strain evidence="15 16">ATCC 33336</strain>
    </source>
</reference>
<keyword evidence="3" id="KW-0997">Cell inner membrane</keyword>
<dbReference type="RefSeq" id="WP_078743810.1">
    <property type="nucleotide sequence ID" value="NZ_FUXG01000001.1"/>
</dbReference>
<keyword evidence="16" id="KW-1185">Reference proteome</keyword>
<dbReference type="InterPro" id="IPR009386">
    <property type="entry name" value="ZapG-like"/>
</dbReference>
<evidence type="ECO:0000256" key="10">
    <source>
        <dbReference type="ARBA" id="ARBA00035657"/>
    </source>
</evidence>
<protein>
    <recommendedName>
        <fullName evidence="11">Z-ring associated protein G</fullName>
    </recommendedName>
    <alternativeName>
        <fullName evidence="12">Cell division protein ZapG</fullName>
    </alternativeName>
</protein>
<comment type="caution">
    <text evidence="15">The sequence shown here is derived from an EMBL/GenBank/DDBJ whole genome shotgun (WGS) entry which is preliminary data.</text>
</comment>
<evidence type="ECO:0000256" key="2">
    <source>
        <dbReference type="ARBA" id="ARBA00022475"/>
    </source>
</evidence>
<evidence type="ECO:0000256" key="6">
    <source>
        <dbReference type="ARBA" id="ARBA00022960"/>
    </source>
</evidence>
<evidence type="ECO:0000256" key="7">
    <source>
        <dbReference type="ARBA" id="ARBA00022989"/>
    </source>
</evidence>
<accession>A0A1T4KSN7</accession>
<dbReference type="GO" id="GO:0008360">
    <property type="term" value="P:regulation of cell shape"/>
    <property type="evidence" value="ECO:0007669"/>
    <property type="project" value="UniProtKB-KW"/>
</dbReference>
<evidence type="ECO:0000256" key="13">
    <source>
        <dbReference type="SAM" id="MobiDB-lite"/>
    </source>
</evidence>
<dbReference type="PANTHER" id="PTHR39579">
    <property type="entry name" value="INNER MEMBRANE PROTEIN YHCB"/>
    <property type="match status" value="1"/>
</dbReference>
<comment type="similarity">
    <text evidence="10">Belongs to the ZapG family.</text>
</comment>
<evidence type="ECO:0000256" key="9">
    <source>
        <dbReference type="ARBA" id="ARBA00023306"/>
    </source>
</evidence>
<keyword evidence="5 14" id="KW-0812">Transmembrane</keyword>
<organism evidence="15 16">
    <name type="scientific">Oceanospirillum multiglobuliferum</name>
    <dbReference type="NCBI Taxonomy" id="64969"/>
    <lineage>
        <taxon>Bacteria</taxon>
        <taxon>Pseudomonadati</taxon>
        <taxon>Pseudomonadota</taxon>
        <taxon>Gammaproteobacteria</taxon>
        <taxon>Oceanospirillales</taxon>
        <taxon>Oceanospirillaceae</taxon>
        <taxon>Oceanospirillum</taxon>
    </lineage>
</organism>
<dbReference type="GO" id="GO:0005886">
    <property type="term" value="C:plasma membrane"/>
    <property type="evidence" value="ECO:0007669"/>
    <property type="project" value="UniProtKB-SubCell"/>
</dbReference>
<keyword evidence="4" id="KW-0132">Cell division</keyword>
<name>A0A1T4KSN7_9GAMM</name>
<feature type="transmembrane region" description="Helical" evidence="14">
    <location>
        <begin position="7"/>
        <end position="28"/>
    </location>
</feature>
<dbReference type="OrthoDB" id="6118727at2"/>
<evidence type="ECO:0000313" key="15">
    <source>
        <dbReference type="EMBL" id="OPX56131.1"/>
    </source>
</evidence>
<keyword evidence="6" id="KW-0133">Cell shape</keyword>
<evidence type="ECO:0000256" key="4">
    <source>
        <dbReference type="ARBA" id="ARBA00022618"/>
    </source>
</evidence>
<evidence type="ECO:0000256" key="1">
    <source>
        <dbReference type="ARBA" id="ARBA00004377"/>
    </source>
</evidence>
<keyword evidence="2" id="KW-1003">Cell membrane</keyword>
<dbReference type="STRING" id="64969.SAMN02745127_00199"/>
<keyword evidence="9" id="KW-0131">Cell cycle</keyword>
<evidence type="ECO:0000256" key="11">
    <source>
        <dbReference type="ARBA" id="ARBA00035703"/>
    </source>
</evidence>
<evidence type="ECO:0000256" key="14">
    <source>
        <dbReference type="SAM" id="Phobius"/>
    </source>
</evidence>
<evidence type="ECO:0000256" key="12">
    <source>
        <dbReference type="ARBA" id="ARBA00035727"/>
    </source>
</evidence>
<sequence length="152" mass="16838">MDTNIDWVLMILTFTLGCGAGALLYHLIKANTGQSADLKQRMNQKEMELARLTESVGEHFARTDELASVLEKNYQSLLSHLQKGADSFCDDATLYKQIGHKKGRNKATFTESAEEENYASEPPRDYAPKSSGTLSEKFGLDPEVTPQPPKGL</sequence>
<dbReference type="Proteomes" id="UP000191418">
    <property type="component" value="Unassembled WGS sequence"/>
</dbReference>
<keyword evidence="8 14" id="KW-0472">Membrane</keyword>
<evidence type="ECO:0000313" key="16">
    <source>
        <dbReference type="Proteomes" id="UP000191418"/>
    </source>
</evidence>
<evidence type="ECO:0000256" key="3">
    <source>
        <dbReference type="ARBA" id="ARBA00022519"/>
    </source>
</evidence>
<evidence type="ECO:0000256" key="5">
    <source>
        <dbReference type="ARBA" id="ARBA00022692"/>
    </source>
</evidence>
<dbReference type="AlphaFoldDB" id="A0A1T4KSN7"/>
<dbReference type="Pfam" id="PF06295">
    <property type="entry name" value="ZapG-like"/>
    <property type="match status" value="1"/>
</dbReference>
<proteinExistence type="inferred from homology"/>
<dbReference type="PANTHER" id="PTHR39579:SF1">
    <property type="entry name" value="INNER MEMBRANE PROTEIN YHCB"/>
    <property type="match status" value="1"/>
</dbReference>
<evidence type="ECO:0000256" key="8">
    <source>
        <dbReference type="ARBA" id="ARBA00023136"/>
    </source>
</evidence>
<gene>
    <name evidence="15" type="ORF">BTE48_06205</name>
</gene>
<feature type="region of interest" description="Disordered" evidence="13">
    <location>
        <begin position="100"/>
        <end position="152"/>
    </location>
</feature>
<keyword evidence="7 14" id="KW-1133">Transmembrane helix</keyword>